<evidence type="ECO:0000313" key="4">
    <source>
        <dbReference type="EMBL" id="AKF25620.1"/>
    </source>
</evidence>
<dbReference type="OrthoDB" id="9809994at2"/>
<feature type="DNA-binding region" description="H-T-H motif" evidence="2">
    <location>
        <begin position="31"/>
        <end position="50"/>
    </location>
</feature>
<dbReference type="InterPro" id="IPR050624">
    <property type="entry name" value="HTH-type_Tx_Regulator"/>
</dbReference>
<dbReference type="GO" id="GO:0003677">
    <property type="term" value="F:DNA binding"/>
    <property type="evidence" value="ECO:0007669"/>
    <property type="project" value="UniProtKB-UniRule"/>
</dbReference>
<keyword evidence="5" id="KW-1185">Reference proteome</keyword>
<dbReference type="PROSITE" id="PS50977">
    <property type="entry name" value="HTH_TETR_2"/>
    <property type="match status" value="1"/>
</dbReference>
<keyword evidence="1 2" id="KW-0238">DNA-binding</keyword>
<evidence type="ECO:0000259" key="3">
    <source>
        <dbReference type="PROSITE" id="PS50977"/>
    </source>
</evidence>
<dbReference type="Gene3D" id="1.10.357.10">
    <property type="entry name" value="Tetracycline Repressor, domain 2"/>
    <property type="match status" value="1"/>
</dbReference>
<evidence type="ECO:0000256" key="1">
    <source>
        <dbReference type="ARBA" id="ARBA00023125"/>
    </source>
</evidence>
<evidence type="ECO:0000313" key="5">
    <source>
        <dbReference type="Proteomes" id="UP000034444"/>
    </source>
</evidence>
<dbReference type="InterPro" id="IPR036271">
    <property type="entry name" value="Tet_transcr_reg_TetR-rel_C_sf"/>
</dbReference>
<reference evidence="4 5" key="1">
    <citation type="submission" date="2015-04" db="EMBL/GenBank/DDBJ databases">
        <title>Complete genome sequence of Sulfurovum lithotrophicum ATCC BAA-797T.</title>
        <authorList>
            <person name="Ahn J."/>
            <person name="Park G."/>
            <person name="Jeon W."/>
            <person name="Jang Y."/>
            <person name="Jang M."/>
            <person name="Lee H."/>
            <person name="Lee H."/>
        </authorList>
    </citation>
    <scope>NUCLEOTIDE SEQUENCE [LARGE SCALE GENOMIC DNA]</scope>
    <source>
        <strain evidence="5">ATCC BAA-797 / 42BKT</strain>
    </source>
</reference>
<dbReference type="AlphaFoldDB" id="A0A7U4RRA2"/>
<accession>A0A7U4RRA2</accession>
<dbReference type="SUPFAM" id="SSF48498">
    <property type="entry name" value="Tetracyclin repressor-like, C-terminal domain"/>
    <property type="match status" value="1"/>
</dbReference>
<evidence type="ECO:0000256" key="2">
    <source>
        <dbReference type="PROSITE-ProRule" id="PRU00335"/>
    </source>
</evidence>
<dbReference type="PANTHER" id="PTHR43479:SF11">
    <property type="entry name" value="ACREF_ENVCD OPERON REPRESSOR-RELATED"/>
    <property type="match status" value="1"/>
</dbReference>
<gene>
    <name evidence="4" type="ORF">YH65_09675</name>
</gene>
<reference evidence="5" key="2">
    <citation type="journal article" date="2017" name="Stand. Genomic Sci.">
        <title>Complete genome sequence of the sulfur-oxidizing chemolithoautotrophic Sulfurovum lithotrophicum 42BKTT.</title>
        <authorList>
            <person name="Jeon W."/>
            <person name="Priscilla L."/>
            <person name="Park G."/>
            <person name="Lee H."/>
            <person name="Lee N."/>
            <person name="Lee D."/>
            <person name="Kwon H."/>
            <person name="Ahn I."/>
            <person name="Lee C."/>
            <person name="Lee H."/>
            <person name="Ahn J."/>
        </authorList>
    </citation>
    <scope>NUCLEOTIDE SEQUENCE [LARGE SCALE GENOMIC DNA]</scope>
    <source>
        <strain evidence="5">ATCC BAA-797 / 42BKT</strain>
    </source>
</reference>
<feature type="domain" description="HTH tetR-type" evidence="3">
    <location>
        <begin position="8"/>
        <end position="68"/>
    </location>
</feature>
<dbReference type="EMBL" id="CP011308">
    <property type="protein sequence ID" value="AKF25620.1"/>
    <property type="molecule type" value="Genomic_DNA"/>
</dbReference>
<dbReference type="RefSeq" id="WP_046551686.1">
    <property type="nucleotide sequence ID" value="NZ_CP011308.1"/>
</dbReference>
<dbReference type="InterPro" id="IPR001647">
    <property type="entry name" value="HTH_TetR"/>
</dbReference>
<dbReference type="Proteomes" id="UP000034444">
    <property type="component" value="Chromosome"/>
</dbReference>
<dbReference type="PANTHER" id="PTHR43479">
    <property type="entry name" value="ACREF/ENVCD OPERON REPRESSOR-RELATED"/>
    <property type="match status" value="1"/>
</dbReference>
<name>A0A7U4RRA2_9BACT</name>
<proteinExistence type="predicted"/>
<dbReference type="SUPFAM" id="SSF46689">
    <property type="entry name" value="Homeodomain-like"/>
    <property type="match status" value="1"/>
</dbReference>
<dbReference type="Pfam" id="PF00440">
    <property type="entry name" value="TetR_N"/>
    <property type="match status" value="1"/>
</dbReference>
<dbReference type="PRINTS" id="PR00455">
    <property type="entry name" value="HTHTETR"/>
</dbReference>
<dbReference type="InterPro" id="IPR009057">
    <property type="entry name" value="Homeodomain-like_sf"/>
</dbReference>
<organism evidence="4 5">
    <name type="scientific">Sulfurovum lithotrophicum</name>
    <dbReference type="NCBI Taxonomy" id="206403"/>
    <lineage>
        <taxon>Bacteria</taxon>
        <taxon>Pseudomonadati</taxon>
        <taxon>Campylobacterota</taxon>
        <taxon>Epsilonproteobacteria</taxon>
        <taxon>Campylobacterales</taxon>
        <taxon>Sulfurovaceae</taxon>
        <taxon>Sulfurovum</taxon>
    </lineage>
</organism>
<dbReference type="KEGG" id="slh:YH65_09675"/>
<dbReference type="PROSITE" id="PS01081">
    <property type="entry name" value="HTH_TETR_1"/>
    <property type="match status" value="1"/>
</dbReference>
<dbReference type="InterPro" id="IPR023772">
    <property type="entry name" value="DNA-bd_HTH_TetR-type_CS"/>
</dbReference>
<protein>
    <recommendedName>
        <fullName evidence="3">HTH tetR-type domain-containing protein</fullName>
    </recommendedName>
</protein>
<sequence length="194" mass="22383">MAIIVNKEEKRRNIALSCRELLLKHGIGELTISQIAKTAGVGKGTIYEYFENKEDIVFEIIRTFIIEHEKRLSEVSRSDLSTREKLFHFFYLLFENEIARKHLNIYKEFLAISLMQETKEMLSFSETCREDFINILNNILEAGVRSGELNAQMSASASSLMLFATGLVVDSRLKSLDVKEEIDRLLNMIIKENQ</sequence>